<protein>
    <submittedName>
        <fullName evidence="1">Uncharacterized protein</fullName>
    </submittedName>
</protein>
<reference evidence="1 2" key="1">
    <citation type="submission" date="2019-05" db="EMBL/GenBank/DDBJ databases">
        <title>Another draft genome of Portunus trituberculatus and its Hox gene families provides insights of decapod evolution.</title>
        <authorList>
            <person name="Jeong J.-H."/>
            <person name="Song I."/>
            <person name="Kim S."/>
            <person name="Choi T."/>
            <person name="Kim D."/>
            <person name="Ryu S."/>
            <person name="Kim W."/>
        </authorList>
    </citation>
    <scope>NUCLEOTIDE SEQUENCE [LARGE SCALE GENOMIC DNA]</scope>
    <source>
        <tissue evidence="1">Muscle</tissue>
    </source>
</reference>
<evidence type="ECO:0000313" key="2">
    <source>
        <dbReference type="Proteomes" id="UP000324222"/>
    </source>
</evidence>
<sequence>MAAVTGRIRGKCLYKSHSESGIFAFQREGDVDSCSILSALALCGAVTQWRCGSVVLRCCDALARGVALCSERLC</sequence>
<dbReference type="EMBL" id="VSRR010036860">
    <property type="protein sequence ID" value="MPC73470.1"/>
    <property type="molecule type" value="Genomic_DNA"/>
</dbReference>
<name>A0A5B7HM11_PORTR</name>
<keyword evidence="2" id="KW-1185">Reference proteome</keyword>
<evidence type="ECO:0000313" key="1">
    <source>
        <dbReference type="EMBL" id="MPC73470.1"/>
    </source>
</evidence>
<accession>A0A5B7HM11</accession>
<comment type="caution">
    <text evidence="1">The sequence shown here is derived from an EMBL/GenBank/DDBJ whole genome shotgun (WGS) entry which is preliminary data.</text>
</comment>
<dbReference type="Proteomes" id="UP000324222">
    <property type="component" value="Unassembled WGS sequence"/>
</dbReference>
<proteinExistence type="predicted"/>
<organism evidence="1 2">
    <name type="scientific">Portunus trituberculatus</name>
    <name type="common">Swimming crab</name>
    <name type="synonym">Neptunus trituberculatus</name>
    <dbReference type="NCBI Taxonomy" id="210409"/>
    <lineage>
        <taxon>Eukaryota</taxon>
        <taxon>Metazoa</taxon>
        <taxon>Ecdysozoa</taxon>
        <taxon>Arthropoda</taxon>
        <taxon>Crustacea</taxon>
        <taxon>Multicrustacea</taxon>
        <taxon>Malacostraca</taxon>
        <taxon>Eumalacostraca</taxon>
        <taxon>Eucarida</taxon>
        <taxon>Decapoda</taxon>
        <taxon>Pleocyemata</taxon>
        <taxon>Brachyura</taxon>
        <taxon>Eubrachyura</taxon>
        <taxon>Portunoidea</taxon>
        <taxon>Portunidae</taxon>
        <taxon>Portuninae</taxon>
        <taxon>Portunus</taxon>
    </lineage>
</organism>
<gene>
    <name evidence="1" type="ORF">E2C01_067800</name>
</gene>
<dbReference type="AlphaFoldDB" id="A0A5B7HM11"/>